<dbReference type="InParanoid" id="A0A163KRT0"/>
<keyword evidence="15" id="KW-1185">Reference proteome</keyword>
<dbReference type="PANTHER" id="PTHR12196:SF2">
    <property type="entry name" value="DIPHTHINE--AMMONIA LIGASE"/>
    <property type="match status" value="1"/>
</dbReference>
<comment type="catalytic activity">
    <reaction evidence="12">
        <text>diphthine-[translation elongation factor 2] + NH4(+) + ATP = diphthamide-[translation elongation factor 2] + AMP + diphosphate + H(+)</text>
        <dbReference type="Rhea" id="RHEA:19753"/>
        <dbReference type="Rhea" id="RHEA-COMP:10172"/>
        <dbReference type="Rhea" id="RHEA-COMP:10174"/>
        <dbReference type="ChEBI" id="CHEBI:15378"/>
        <dbReference type="ChEBI" id="CHEBI:16692"/>
        <dbReference type="ChEBI" id="CHEBI:28938"/>
        <dbReference type="ChEBI" id="CHEBI:30616"/>
        <dbReference type="ChEBI" id="CHEBI:33019"/>
        <dbReference type="ChEBI" id="CHEBI:82696"/>
        <dbReference type="ChEBI" id="CHEBI:456215"/>
        <dbReference type="EC" id="6.3.1.14"/>
    </reaction>
</comment>
<comment type="similarity">
    <text evidence="2">Belongs to the Diphthine--ammonia ligase family.</text>
</comment>
<dbReference type="NCBIfam" id="TIGR00290">
    <property type="entry name" value="MJ0570_dom"/>
    <property type="match status" value="1"/>
</dbReference>
<gene>
    <name evidence="14" type="primary">ABSGL_03335.1 scaffold 4426</name>
</gene>
<evidence type="ECO:0000256" key="4">
    <source>
        <dbReference type="ARBA" id="ARBA00018426"/>
    </source>
</evidence>
<dbReference type="GO" id="GO:0005524">
    <property type="term" value="F:ATP binding"/>
    <property type="evidence" value="ECO:0007669"/>
    <property type="project" value="UniProtKB-KW"/>
</dbReference>
<dbReference type="Gene3D" id="3.40.50.620">
    <property type="entry name" value="HUPs"/>
    <property type="match status" value="1"/>
</dbReference>
<comment type="pathway">
    <text evidence="1">Protein modification; peptidyl-diphthamide biosynthesis.</text>
</comment>
<evidence type="ECO:0000313" key="15">
    <source>
        <dbReference type="Proteomes" id="UP000078561"/>
    </source>
</evidence>
<sequence>MKVLALISGGKDSAYNMMQCVAHGHEIVALANLKPPVASGKDELDSYMYQTVGHDAIHLYADCMELPLYRREITGQPIAQDSEYTTTTNDETEDLFFLIKEILEKQPDIQGVSVGAIMSNYQRVRVEHVCDRLGLKSLAYLWERNQKELLAEMVDAGVHAILIKVAAMGLKASHLGKTLGQMYPELCALNDKYDLHICGEGGEYETFTLDCPLFKKRIVLDEAETVVHSDDAFAPVGYLRLKTCHLENKD</sequence>
<dbReference type="FunFam" id="3.40.50.620:FF:000069">
    <property type="entry name" value="diphthine--ammonia ligase"/>
    <property type="match status" value="1"/>
</dbReference>
<evidence type="ECO:0000256" key="1">
    <source>
        <dbReference type="ARBA" id="ARBA00005156"/>
    </source>
</evidence>
<evidence type="ECO:0000256" key="2">
    <source>
        <dbReference type="ARBA" id="ARBA00008496"/>
    </source>
</evidence>
<evidence type="ECO:0000256" key="7">
    <source>
        <dbReference type="ARBA" id="ARBA00022840"/>
    </source>
</evidence>
<dbReference type="OMA" id="NYALYWA"/>
<evidence type="ECO:0000256" key="9">
    <source>
        <dbReference type="ARBA" id="ARBA00031202"/>
    </source>
</evidence>
<feature type="domain" description="Diphthamide synthase" evidence="13">
    <location>
        <begin position="1"/>
        <end position="234"/>
    </location>
</feature>
<keyword evidence="6" id="KW-0547">Nucleotide-binding</keyword>
<dbReference type="GO" id="GO:0017178">
    <property type="term" value="F:diphthine-ammonia ligase activity"/>
    <property type="evidence" value="ECO:0007669"/>
    <property type="project" value="UniProtKB-EC"/>
</dbReference>
<name>A0A163KRT0_ABSGL</name>
<dbReference type="GO" id="GO:0017183">
    <property type="term" value="P:protein histidyl modification to diphthamide"/>
    <property type="evidence" value="ECO:0007669"/>
    <property type="project" value="TreeGrafter"/>
</dbReference>
<dbReference type="InterPro" id="IPR014729">
    <property type="entry name" value="Rossmann-like_a/b/a_fold"/>
</dbReference>
<evidence type="ECO:0000313" key="14">
    <source>
        <dbReference type="EMBL" id="SAL97819.1"/>
    </source>
</evidence>
<organism evidence="14">
    <name type="scientific">Absidia glauca</name>
    <name type="common">Pin mould</name>
    <dbReference type="NCBI Taxonomy" id="4829"/>
    <lineage>
        <taxon>Eukaryota</taxon>
        <taxon>Fungi</taxon>
        <taxon>Fungi incertae sedis</taxon>
        <taxon>Mucoromycota</taxon>
        <taxon>Mucoromycotina</taxon>
        <taxon>Mucoromycetes</taxon>
        <taxon>Mucorales</taxon>
        <taxon>Cunninghamellaceae</taxon>
        <taxon>Absidia</taxon>
    </lineage>
</organism>
<dbReference type="PIRSF" id="PIRSF039123">
    <property type="entry name" value="Diphthamide_synthase"/>
    <property type="match status" value="1"/>
</dbReference>
<dbReference type="InterPro" id="IPR030662">
    <property type="entry name" value="DPH6/MJ0570"/>
</dbReference>
<evidence type="ECO:0000259" key="13">
    <source>
        <dbReference type="Pfam" id="PF01902"/>
    </source>
</evidence>
<dbReference type="AlphaFoldDB" id="A0A163KRT0"/>
<evidence type="ECO:0000256" key="6">
    <source>
        <dbReference type="ARBA" id="ARBA00022741"/>
    </source>
</evidence>
<evidence type="ECO:0000256" key="5">
    <source>
        <dbReference type="ARBA" id="ARBA00022598"/>
    </source>
</evidence>
<keyword evidence="5" id="KW-0436">Ligase</keyword>
<dbReference type="EC" id="6.3.1.14" evidence="3"/>
<dbReference type="SUPFAM" id="SSF52402">
    <property type="entry name" value="Adenine nucleotide alpha hydrolases-like"/>
    <property type="match status" value="1"/>
</dbReference>
<dbReference type="FunFam" id="3.90.1490.10:FF:000001">
    <property type="entry name" value="Diphthine--ammonia ligase"/>
    <property type="match status" value="1"/>
</dbReference>
<accession>A0A163KRT0</accession>
<evidence type="ECO:0000256" key="3">
    <source>
        <dbReference type="ARBA" id="ARBA00012089"/>
    </source>
</evidence>
<dbReference type="OrthoDB" id="686384at2759"/>
<dbReference type="InterPro" id="IPR002761">
    <property type="entry name" value="Diphthami_syn_dom"/>
</dbReference>
<dbReference type="Proteomes" id="UP000078561">
    <property type="component" value="Unassembled WGS sequence"/>
</dbReference>
<dbReference type="PANTHER" id="PTHR12196">
    <property type="entry name" value="DOMAIN OF UNKNOWN FUNCTION 71 DUF71 -CONTAINING PROTEIN"/>
    <property type="match status" value="1"/>
</dbReference>
<dbReference type="Pfam" id="PF01902">
    <property type="entry name" value="Diphthami_syn_2"/>
    <property type="match status" value="1"/>
</dbReference>
<dbReference type="CDD" id="cd01994">
    <property type="entry name" value="AANH_PF0828-like"/>
    <property type="match status" value="1"/>
</dbReference>
<reference evidence="14" key="1">
    <citation type="submission" date="2016-04" db="EMBL/GenBank/DDBJ databases">
        <authorList>
            <person name="Evans L.H."/>
            <person name="Alamgir A."/>
            <person name="Owens N."/>
            <person name="Weber N.D."/>
            <person name="Virtaneva K."/>
            <person name="Barbian K."/>
            <person name="Babar A."/>
            <person name="Rosenke K."/>
        </authorList>
    </citation>
    <scope>NUCLEOTIDE SEQUENCE [LARGE SCALE GENOMIC DNA]</scope>
    <source>
        <strain evidence="14">CBS 101.48</strain>
    </source>
</reference>
<evidence type="ECO:0000256" key="12">
    <source>
        <dbReference type="ARBA" id="ARBA00048108"/>
    </source>
</evidence>
<proteinExistence type="inferred from homology"/>
<evidence type="ECO:0000256" key="8">
    <source>
        <dbReference type="ARBA" id="ARBA00029814"/>
    </source>
</evidence>
<dbReference type="Gene3D" id="3.90.1490.10">
    <property type="entry name" value="putative n-type atp pyrophosphatase, domain 2"/>
    <property type="match status" value="1"/>
</dbReference>
<protein>
    <recommendedName>
        <fullName evidence="4">Diphthine--ammonia ligase</fullName>
        <ecNumber evidence="3">6.3.1.14</ecNumber>
    </recommendedName>
    <alternativeName>
        <fullName evidence="9">ATP-binding domain-containing protein 4</fullName>
    </alternativeName>
    <alternativeName>
        <fullName evidence="8">Diphthamide synthase</fullName>
    </alternativeName>
    <alternativeName>
        <fullName evidence="10">Diphthamide synthetase</fullName>
    </alternativeName>
    <alternativeName>
        <fullName evidence="11">Protein DPH6 homolog</fullName>
    </alternativeName>
</protein>
<evidence type="ECO:0000256" key="11">
    <source>
        <dbReference type="ARBA" id="ARBA00032849"/>
    </source>
</evidence>
<dbReference type="STRING" id="4829.A0A163KRT0"/>
<keyword evidence="7" id="KW-0067">ATP-binding</keyword>
<dbReference type="EMBL" id="LT551959">
    <property type="protein sequence ID" value="SAL97819.1"/>
    <property type="molecule type" value="Genomic_DNA"/>
</dbReference>
<evidence type="ECO:0000256" key="10">
    <source>
        <dbReference type="ARBA" id="ARBA00031552"/>
    </source>
</evidence>